<evidence type="ECO:0000256" key="11">
    <source>
        <dbReference type="ARBA" id="ARBA00022989"/>
    </source>
</evidence>
<evidence type="ECO:0000256" key="14">
    <source>
        <dbReference type="ARBA" id="ARBA00023136"/>
    </source>
</evidence>
<evidence type="ECO:0000256" key="21">
    <source>
        <dbReference type="ARBA" id="ARBA00042448"/>
    </source>
</evidence>
<keyword evidence="10" id="KW-0735">Signal-anchor</keyword>
<evidence type="ECO:0000256" key="23">
    <source>
        <dbReference type="ARBA" id="ARBA00042991"/>
    </source>
</evidence>
<evidence type="ECO:0000313" key="36">
    <source>
        <dbReference type="Proteomes" id="UP000265040"/>
    </source>
</evidence>
<dbReference type="Gene3D" id="3.90.1480.20">
    <property type="entry name" value="Glycosyl transferase family 29"/>
    <property type="match status" value="1"/>
</dbReference>
<keyword evidence="8" id="KW-0808">Transferase</keyword>
<evidence type="ECO:0000256" key="19">
    <source>
        <dbReference type="ARBA" id="ARBA00039106"/>
    </source>
</evidence>
<dbReference type="InterPro" id="IPR051757">
    <property type="entry name" value="Beta-gal_alpha2-3_sialyltrans"/>
</dbReference>
<keyword evidence="15" id="KW-1015">Disulfide bond</keyword>
<evidence type="ECO:0000256" key="15">
    <source>
        <dbReference type="ARBA" id="ARBA00023157"/>
    </source>
</evidence>
<dbReference type="GO" id="GO:0000139">
    <property type="term" value="C:Golgi membrane"/>
    <property type="evidence" value="ECO:0007669"/>
    <property type="project" value="UniProtKB-SubCell"/>
</dbReference>
<reference evidence="35" key="2">
    <citation type="submission" date="2025-08" db="UniProtKB">
        <authorList>
            <consortium name="Ensembl"/>
        </authorList>
    </citation>
    <scope>IDENTIFICATION</scope>
</reference>
<dbReference type="InParanoid" id="A0A3Q1JL13"/>
<evidence type="ECO:0000256" key="20">
    <source>
        <dbReference type="ARBA" id="ARBA00039107"/>
    </source>
</evidence>
<dbReference type="GO" id="GO:0097503">
    <property type="term" value="P:sialylation"/>
    <property type="evidence" value="ECO:0007669"/>
    <property type="project" value="TreeGrafter"/>
</dbReference>
<comment type="catalytic activity">
    <reaction evidence="26">
        <text>a ganglioside GA1 + CMP-N-acetyl-beta-neuraminate = a ganglioside GM1b + CMP + H(+)</text>
        <dbReference type="Rhea" id="RHEA:48244"/>
        <dbReference type="ChEBI" id="CHEBI:15378"/>
        <dbReference type="ChEBI" id="CHEBI:57812"/>
        <dbReference type="ChEBI" id="CHEBI:60377"/>
        <dbReference type="ChEBI" id="CHEBI:88069"/>
        <dbReference type="ChEBI" id="CHEBI:90151"/>
    </reaction>
    <physiologicalReaction direction="left-to-right" evidence="26">
        <dbReference type="Rhea" id="RHEA:48245"/>
    </physiologicalReaction>
</comment>
<dbReference type="EC" id="2.4.3.2" evidence="19"/>
<evidence type="ECO:0000256" key="3">
    <source>
        <dbReference type="ARBA" id="ARBA00004922"/>
    </source>
</evidence>
<keyword evidence="7" id="KW-0328">Glycosyltransferase</keyword>
<dbReference type="Proteomes" id="UP000265040">
    <property type="component" value="Chromosome 11"/>
</dbReference>
<evidence type="ECO:0000256" key="7">
    <source>
        <dbReference type="ARBA" id="ARBA00022676"/>
    </source>
</evidence>
<evidence type="ECO:0000256" key="31">
    <source>
        <dbReference type="ARBA" id="ARBA00081228"/>
    </source>
</evidence>
<comment type="catalytic activity">
    <reaction evidence="27">
        <text>ganglioside GM1 (d18:1(4E)/18:0) + CMP-N-acetyl-beta-neuraminate = ganglioside GD1a (18:1(4E)/18:0) + CMP + H(+)</text>
        <dbReference type="Rhea" id="RHEA:48248"/>
        <dbReference type="ChEBI" id="CHEBI:15378"/>
        <dbReference type="ChEBI" id="CHEBI:57812"/>
        <dbReference type="ChEBI" id="CHEBI:60377"/>
        <dbReference type="ChEBI" id="CHEBI:73110"/>
        <dbReference type="ChEBI" id="CHEBI:90153"/>
    </reaction>
    <physiologicalReaction direction="left-to-right" evidence="27">
        <dbReference type="Rhea" id="RHEA:48249"/>
    </physiologicalReaction>
</comment>
<keyword evidence="6" id="KW-0964">Secreted</keyword>
<dbReference type="EC" id="2.4.3.4" evidence="20"/>
<dbReference type="RefSeq" id="XP_026203260.1">
    <property type="nucleotide sequence ID" value="XM_026347475.1"/>
</dbReference>
<evidence type="ECO:0000256" key="22">
    <source>
        <dbReference type="ARBA" id="ARBA00042990"/>
    </source>
</evidence>
<evidence type="ECO:0000256" key="26">
    <source>
        <dbReference type="ARBA" id="ARBA00043816"/>
    </source>
</evidence>
<evidence type="ECO:0000256" key="4">
    <source>
        <dbReference type="ARBA" id="ARBA00004934"/>
    </source>
</evidence>
<dbReference type="GeneTree" id="ENSGT00940000154725"/>
<dbReference type="PANTHER" id="PTHR46032">
    <property type="entry name" value="ALPHA-2,3-SIALYLTRANSFERASE ST3GAL I ISOFORM X1"/>
    <property type="match status" value="1"/>
</dbReference>
<evidence type="ECO:0000256" key="2">
    <source>
        <dbReference type="ARBA" id="ARBA00004613"/>
    </source>
</evidence>
<dbReference type="InterPro" id="IPR001675">
    <property type="entry name" value="Glyco_trans_29"/>
</dbReference>
<sequence length="315" mass="36265">MLSRLTKNSIPIYLLCITGTAVFFSFSWNLSVYFFSAQKSSLCGCHTCLKEGNPWFRNLISASPEPFLSRRNETSKEVFNWWKRLQSEHRSFTFYNTTVENLFKIFPPIPDIIQPSPDFCRTCAVVGNSVNLKGSHYGPLIDVHDIVIRMNRGPTKGYESDVGTKTTHHVMYPESAVDLDNTTYLVLFPFKIQDLLWLLKKFGPGETGAVNSKRIANKDMVMILNPAFMKYVHEKWLGKKGKYPSTGFFTVVLSMHICDEISIFGFGPDRNGNWDHYFEKVKNSMLRTGVHPGIHEHALIQYLHKIQKIEFYKGW</sequence>
<evidence type="ECO:0000256" key="25">
    <source>
        <dbReference type="ARBA" id="ARBA00043773"/>
    </source>
</evidence>
<dbReference type="GO" id="GO:0003836">
    <property type="term" value="F:beta-galactoside (CMP) alpha-2,3-sialyltransferase activity"/>
    <property type="evidence" value="ECO:0007669"/>
    <property type="project" value="UniProtKB-EC"/>
</dbReference>
<comment type="catalytic activity">
    <reaction evidence="24">
        <text>a ganglioside GA1 (d18:1(4E)) + CMP-N-acetyl-beta-neuraminate = a ganglioside GM1b (d18:1(4E)) + CMP + H(+)</text>
        <dbReference type="Rhea" id="RHEA:47560"/>
        <dbReference type="ChEBI" id="CHEBI:15378"/>
        <dbReference type="ChEBI" id="CHEBI:27938"/>
        <dbReference type="ChEBI" id="CHEBI:57812"/>
        <dbReference type="ChEBI" id="CHEBI:60377"/>
        <dbReference type="ChEBI" id="CHEBI:78568"/>
    </reaction>
    <physiologicalReaction direction="left-to-right" evidence="24">
        <dbReference type="Rhea" id="RHEA:47561"/>
    </physiologicalReaction>
</comment>
<dbReference type="PANTHER" id="PTHR46032:SF6">
    <property type="entry name" value="CMP-N-ACETYLNEURAMINATE-BETA-GALACTOSAMIDE-ALPHA-2,3-SIALYLTRANSFERASE 1"/>
    <property type="match status" value="1"/>
</dbReference>
<protein>
    <recommendedName>
        <fullName evidence="30">CMP-N-acetylneuraminate-beta-galactosamide-alpha-2,3-sialyltransferase 2</fullName>
        <ecNumber evidence="19">2.4.3.2</ecNumber>
        <ecNumber evidence="20">2.4.3.4</ecNumber>
    </recommendedName>
    <alternativeName>
        <fullName evidence="23">Gal-NAc6S</fullName>
    </alternativeName>
    <alternativeName>
        <fullName evidence="21">Gal-beta-1,3-GalNAc-alpha-2,3-sialyltransferase</fullName>
    </alternativeName>
    <alternativeName>
        <fullName evidence="22">Monosialoganglioside sialyltransferase</fullName>
    </alternativeName>
    <alternativeName>
        <fullName evidence="31">ST3Gal II</fullName>
    </alternativeName>
    <alternativeName>
        <fullName evidence="32">ST3GalA.2</fullName>
    </alternativeName>
    <alternativeName>
        <fullName evidence="33">Sialyltransferase 4B</fullName>
    </alternativeName>
</protein>
<dbReference type="GO" id="GO:0032580">
    <property type="term" value="C:Golgi cisterna membrane"/>
    <property type="evidence" value="ECO:0007669"/>
    <property type="project" value="UniProtKB-SubCell"/>
</dbReference>
<name>A0A3Q1JL13_ANATE</name>
<evidence type="ECO:0000256" key="16">
    <source>
        <dbReference type="ARBA" id="ARBA00023180"/>
    </source>
</evidence>
<evidence type="ECO:0000256" key="29">
    <source>
        <dbReference type="ARBA" id="ARBA00062545"/>
    </source>
</evidence>
<dbReference type="InterPro" id="IPR038578">
    <property type="entry name" value="GT29-like_sf"/>
</dbReference>
<dbReference type="FunFam" id="3.90.1480.20:FF:000002">
    <property type="entry name" value="CMP-N-acetylneuraminate-beta-galactosamide- alpha-2,3-sialyltransferase 2"/>
    <property type="match status" value="1"/>
</dbReference>
<evidence type="ECO:0000256" key="5">
    <source>
        <dbReference type="ARBA" id="ARBA00006003"/>
    </source>
</evidence>
<evidence type="ECO:0000256" key="1">
    <source>
        <dbReference type="ARBA" id="ARBA00004323"/>
    </source>
</evidence>
<evidence type="ECO:0000256" key="30">
    <source>
        <dbReference type="ARBA" id="ARBA00072809"/>
    </source>
</evidence>
<evidence type="ECO:0000256" key="32">
    <source>
        <dbReference type="ARBA" id="ARBA00081332"/>
    </source>
</evidence>
<comment type="similarity">
    <text evidence="5">Belongs to the glycosyltransferase 29 family.</text>
</comment>
<dbReference type="AlphaFoldDB" id="A0A3Q1JL13"/>
<evidence type="ECO:0000256" key="17">
    <source>
        <dbReference type="ARBA" id="ARBA00036292"/>
    </source>
</evidence>
<comment type="catalytic activity">
    <reaction evidence="28">
        <text>a globoside GalGb4Cer + CMP-N-acetyl-beta-neuraminate = a globoside MSGG + CMP + H(+)</text>
        <dbReference type="Rhea" id="RHEA:65372"/>
        <dbReference type="ChEBI" id="CHEBI:15378"/>
        <dbReference type="ChEBI" id="CHEBI:57812"/>
        <dbReference type="ChEBI" id="CHEBI:60377"/>
        <dbReference type="ChEBI" id="CHEBI:140623"/>
        <dbReference type="ChEBI" id="CHEBI:140691"/>
    </reaction>
    <physiologicalReaction direction="left-to-right" evidence="28">
        <dbReference type="Rhea" id="RHEA:65373"/>
    </physiologicalReaction>
</comment>
<dbReference type="Pfam" id="PF00777">
    <property type="entry name" value="Glyco_transf_29"/>
    <property type="match status" value="1"/>
</dbReference>
<dbReference type="STRING" id="64144.ENSATEP00000015476"/>
<keyword evidence="36" id="KW-1185">Reference proteome</keyword>
<organism evidence="35 36">
    <name type="scientific">Anabas testudineus</name>
    <name type="common">Climbing perch</name>
    <name type="synonym">Anthias testudineus</name>
    <dbReference type="NCBI Taxonomy" id="64144"/>
    <lineage>
        <taxon>Eukaryota</taxon>
        <taxon>Metazoa</taxon>
        <taxon>Chordata</taxon>
        <taxon>Craniata</taxon>
        <taxon>Vertebrata</taxon>
        <taxon>Euteleostomi</taxon>
        <taxon>Actinopterygii</taxon>
        <taxon>Neopterygii</taxon>
        <taxon>Teleostei</taxon>
        <taxon>Neoteleostei</taxon>
        <taxon>Acanthomorphata</taxon>
        <taxon>Anabantaria</taxon>
        <taxon>Anabantiformes</taxon>
        <taxon>Anabantoidei</taxon>
        <taxon>Anabantidae</taxon>
        <taxon>Anabas</taxon>
    </lineage>
</organism>
<comment type="subcellular location">
    <subcellularLocation>
        <location evidence="1">Golgi apparatus membrane</location>
        <topology evidence="1">Single-pass type II membrane protein</topology>
    </subcellularLocation>
    <subcellularLocation>
        <location evidence="18">Golgi apparatus</location>
        <location evidence="18">Golgi stack membrane</location>
    </subcellularLocation>
    <subcellularLocation>
        <location evidence="2">Secreted</location>
    </subcellularLocation>
</comment>
<reference evidence="35" key="3">
    <citation type="submission" date="2025-09" db="UniProtKB">
        <authorList>
            <consortium name="Ensembl"/>
        </authorList>
    </citation>
    <scope>IDENTIFICATION</scope>
</reference>
<dbReference type="GeneID" id="113153726"/>
<evidence type="ECO:0000256" key="28">
    <source>
        <dbReference type="ARBA" id="ARBA00052027"/>
    </source>
</evidence>
<evidence type="ECO:0000256" key="10">
    <source>
        <dbReference type="ARBA" id="ARBA00022968"/>
    </source>
</evidence>
<comment type="subunit">
    <text evidence="29">Homodimer; disulfide-linked. Homodimer formation occurs in the endoplasmic reticulum.</text>
</comment>
<proteinExistence type="inferred from homology"/>
<comment type="catalytic activity">
    <reaction evidence="25">
        <text>a ganglioside GM1 (d18:1(4E)) + CMP-N-acetyl-beta-neuraminate = a ganglioside GD1a (d18:1(4E)) + CMP + H(+)</text>
        <dbReference type="Rhea" id="RHEA:18021"/>
        <dbReference type="ChEBI" id="CHEBI:15378"/>
        <dbReference type="ChEBI" id="CHEBI:57812"/>
        <dbReference type="ChEBI" id="CHEBI:60377"/>
        <dbReference type="ChEBI" id="CHEBI:77709"/>
        <dbReference type="ChEBI" id="CHEBI:78445"/>
        <dbReference type="EC" id="2.4.3.2"/>
    </reaction>
    <physiologicalReaction direction="left-to-right" evidence="25">
        <dbReference type="Rhea" id="RHEA:18022"/>
    </physiologicalReaction>
</comment>
<dbReference type="OMA" id="LWWKKIK"/>
<evidence type="ECO:0000256" key="6">
    <source>
        <dbReference type="ARBA" id="ARBA00022525"/>
    </source>
</evidence>
<dbReference type="GO" id="GO:0006629">
    <property type="term" value="P:lipid metabolic process"/>
    <property type="evidence" value="ECO:0007669"/>
    <property type="project" value="UniProtKB-KW"/>
</dbReference>
<dbReference type="Ensembl" id="ENSATET00000015719.3">
    <property type="protein sequence ID" value="ENSATEP00000015476.3"/>
    <property type="gene ID" value="ENSATEG00000030576.1"/>
</dbReference>
<dbReference type="GO" id="GO:0005576">
    <property type="term" value="C:extracellular region"/>
    <property type="evidence" value="ECO:0007669"/>
    <property type="project" value="UniProtKB-SubCell"/>
</dbReference>
<feature type="transmembrane region" description="Helical" evidence="34">
    <location>
        <begin position="12"/>
        <end position="35"/>
    </location>
</feature>
<keyword evidence="13" id="KW-0443">Lipid metabolism</keyword>
<keyword evidence="16" id="KW-0325">Glycoprotein</keyword>
<evidence type="ECO:0000256" key="34">
    <source>
        <dbReference type="SAM" id="Phobius"/>
    </source>
</evidence>
<keyword evidence="12" id="KW-0333">Golgi apparatus</keyword>
<evidence type="ECO:0000256" key="13">
    <source>
        <dbReference type="ARBA" id="ARBA00023098"/>
    </source>
</evidence>
<comment type="pathway">
    <text evidence="3">Protein modification; protein glycosylation.</text>
</comment>
<comment type="catalytic activity">
    <reaction evidence="17">
        <text>a beta-D-galactosyl-(1-&gt;3)-N-acetyl-alpha-D-galactosaminyl derivative + CMP-N-acetyl-beta-neuraminate = an N-acetyl-alpha-neuraminyl-(2-&gt;3)-beta-D-galactosyl-(1-&gt;3)-N-acetyl-alpha-D-galactosaminyl derivative + CMP + H(+)</text>
        <dbReference type="Rhea" id="RHEA:21616"/>
        <dbReference type="ChEBI" id="CHEBI:15378"/>
        <dbReference type="ChEBI" id="CHEBI:57812"/>
        <dbReference type="ChEBI" id="CHEBI:60377"/>
        <dbReference type="ChEBI" id="CHEBI:133470"/>
        <dbReference type="ChEBI" id="CHEBI:139596"/>
        <dbReference type="EC" id="2.4.3.4"/>
    </reaction>
    <physiologicalReaction direction="left-to-right" evidence="17">
        <dbReference type="Rhea" id="RHEA:21617"/>
    </physiologicalReaction>
</comment>
<evidence type="ECO:0000256" key="8">
    <source>
        <dbReference type="ARBA" id="ARBA00022679"/>
    </source>
</evidence>
<reference evidence="35" key="1">
    <citation type="submission" date="2021-04" db="EMBL/GenBank/DDBJ databases">
        <authorList>
            <consortium name="Wellcome Sanger Institute Data Sharing"/>
        </authorList>
    </citation>
    <scope>NUCLEOTIDE SEQUENCE [LARGE SCALE GENOMIC DNA]</scope>
</reference>
<evidence type="ECO:0000256" key="18">
    <source>
        <dbReference type="ARBA" id="ARBA00037859"/>
    </source>
</evidence>
<dbReference type="GO" id="GO:0047288">
    <property type="term" value="F:beta-D-galactosyl-(1-&gt;3)-N-acetyl-beta-D-galactosaminide alpha-2,3- sialyltransferase"/>
    <property type="evidence" value="ECO:0007669"/>
    <property type="project" value="UniProtKB-EC"/>
</dbReference>
<evidence type="ECO:0000256" key="33">
    <source>
        <dbReference type="ARBA" id="ARBA00082805"/>
    </source>
</evidence>
<keyword evidence="9 34" id="KW-0812">Transmembrane</keyword>
<evidence type="ECO:0000256" key="27">
    <source>
        <dbReference type="ARBA" id="ARBA00047509"/>
    </source>
</evidence>
<accession>A0A3Q1JL13</accession>
<keyword evidence="14 34" id="KW-0472">Membrane</keyword>
<evidence type="ECO:0000256" key="24">
    <source>
        <dbReference type="ARBA" id="ARBA00043673"/>
    </source>
</evidence>
<evidence type="ECO:0000256" key="9">
    <source>
        <dbReference type="ARBA" id="ARBA00022692"/>
    </source>
</evidence>
<keyword evidence="11 34" id="KW-1133">Transmembrane helix</keyword>
<comment type="pathway">
    <text evidence="4">Glycolipid biosynthesis.</text>
</comment>
<evidence type="ECO:0000313" key="35">
    <source>
        <dbReference type="Ensembl" id="ENSATEP00000015476.3"/>
    </source>
</evidence>
<evidence type="ECO:0000256" key="12">
    <source>
        <dbReference type="ARBA" id="ARBA00023034"/>
    </source>
</evidence>